<evidence type="ECO:0000313" key="1">
    <source>
        <dbReference type="EMBL" id="KAH8006293.1"/>
    </source>
</evidence>
<sequence>MLVRAKAAQWPACAALQLGPSQALGVPQRVDQGKAPLLTGEGGGGDSGVASSALSAALRVLRKHHLCPPPRPPVLQVWLQYEEAPAEDVVAVPEEKERTANYKAVFVTEITDDLHFYVQDVETGTQLEKLMETMRSEIAAHPPLEGSYSPRRGDYCLAKFVDGEWYRARVEKVESPAKVHVFYIDYGNKETLPCSRLAALPPAFSICALPAQATEYKFAFIQTPPDEEARADAVDSIVRDIQNTQCLLNVEHPGPTCPHVTLQFADSQGDVGLGLVKEGLVMVEPRKEKQFQKVITEYLNAQEAAKSARVRGQRGMPGVLNLWRYGDFRADDADEFGYSR</sequence>
<keyword evidence="2" id="KW-1185">Reference proteome</keyword>
<dbReference type="Proteomes" id="UP000827872">
    <property type="component" value="Linkage Group LG06"/>
</dbReference>
<reference evidence="1" key="1">
    <citation type="submission" date="2021-08" db="EMBL/GenBank/DDBJ databases">
        <title>The first chromosome-level gecko genome reveals the dynamic sex chromosomes of Neotropical dwarf geckos (Sphaerodactylidae: Sphaerodactylus).</title>
        <authorList>
            <person name="Pinto B.J."/>
            <person name="Keating S.E."/>
            <person name="Gamble T."/>
        </authorList>
    </citation>
    <scope>NUCLEOTIDE SEQUENCE</scope>
    <source>
        <strain evidence="1">TG3544</strain>
    </source>
</reference>
<proteinExistence type="predicted"/>
<name>A0ACB8FLJ3_9SAUR</name>
<protein>
    <submittedName>
        <fullName evidence="1">Nuclease domain-containing protein</fullName>
    </submittedName>
</protein>
<evidence type="ECO:0000313" key="2">
    <source>
        <dbReference type="Proteomes" id="UP000827872"/>
    </source>
</evidence>
<accession>A0ACB8FLJ3</accession>
<organism evidence="1 2">
    <name type="scientific">Sphaerodactylus townsendi</name>
    <dbReference type="NCBI Taxonomy" id="933632"/>
    <lineage>
        <taxon>Eukaryota</taxon>
        <taxon>Metazoa</taxon>
        <taxon>Chordata</taxon>
        <taxon>Craniata</taxon>
        <taxon>Vertebrata</taxon>
        <taxon>Euteleostomi</taxon>
        <taxon>Lepidosauria</taxon>
        <taxon>Squamata</taxon>
        <taxon>Bifurcata</taxon>
        <taxon>Gekkota</taxon>
        <taxon>Sphaerodactylidae</taxon>
        <taxon>Sphaerodactylus</taxon>
    </lineage>
</organism>
<gene>
    <name evidence="1" type="primary">SND1_3</name>
    <name evidence="1" type="ORF">K3G42_001698</name>
</gene>
<comment type="caution">
    <text evidence="1">The sequence shown here is derived from an EMBL/GenBank/DDBJ whole genome shotgun (WGS) entry which is preliminary data.</text>
</comment>
<dbReference type="EMBL" id="CM037619">
    <property type="protein sequence ID" value="KAH8006293.1"/>
    <property type="molecule type" value="Genomic_DNA"/>
</dbReference>